<keyword evidence="3" id="KW-1185">Reference proteome</keyword>
<feature type="non-terminal residue" evidence="2">
    <location>
        <position position="1"/>
    </location>
</feature>
<comment type="caution">
    <text evidence="2">The sequence shown here is derived from an EMBL/GenBank/DDBJ whole genome shotgun (WGS) entry which is preliminary data.</text>
</comment>
<dbReference type="EMBL" id="BTRK01000005">
    <property type="protein sequence ID" value="GMR51053.1"/>
    <property type="molecule type" value="Genomic_DNA"/>
</dbReference>
<keyword evidence="1" id="KW-0812">Transmembrane</keyword>
<dbReference type="Gene3D" id="1.20.58.390">
    <property type="entry name" value="Neurotransmitter-gated ion-channel transmembrane domain"/>
    <property type="match status" value="1"/>
</dbReference>
<keyword evidence="1" id="KW-1133">Transmembrane helix</keyword>
<dbReference type="AlphaFoldDB" id="A0AAN5CUG0"/>
<dbReference type="GO" id="GO:0016020">
    <property type="term" value="C:membrane"/>
    <property type="evidence" value="ECO:0007669"/>
    <property type="project" value="InterPro"/>
</dbReference>
<evidence type="ECO:0008006" key="4">
    <source>
        <dbReference type="Google" id="ProtNLM"/>
    </source>
</evidence>
<evidence type="ECO:0000313" key="2">
    <source>
        <dbReference type="EMBL" id="GMR51053.1"/>
    </source>
</evidence>
<keyword evidence="1" id="KW-0472">Membrane</keyword>
<protein>
    <recommendedName>
        <fullName evidence="4">Transmembrane ion channel</fullName>
    </recommendedName>
</protein>
<evidence type="ECO:0000256" key="1">
    <source>
        <dbReference type="SAM" id="Phobius"/>
    </source>
</evidence>
<dbReference type="GO" id="GO:0005216">
    <property type="term" value="F:monoatomic ion channel activity"/>
    <property type="evidence" value="ECO:0007669"/>
    <property type="project" value="InterPro"/>
</dbReference>
<gene>
    <name evidence="2" type="ORF">PMAYCL1PPCAC_21248</name>
</gene>
<sequence length="135" mass="14813">SDEHECVYCFALSGYDPDELTLKIFTPDGFELKVQGISEWDMAISEENTTGTNTDIVGTLGISFVNFGMRITRRPVFWVSLVVVPTFLIGSLVMIGVFYGATTENLINNSIQLGLTTMMSMMVVVGILNDSLAKT</sequence>
<dbReference type="InterPro" id="IPR006201">
    <property type="entry name" value="Neur_channel"/>
</dbReference>
<evidence type="ECO:0000313" key="3">
    <source>
        <dbReference type="Proteomes" id="UP001328107"/>
    </source>
</evidence>
<dbReference type="GO" id="GO:0004888">
    <property type="term" value="F:transmembrane signaling receptor activity"/>
    <property type="evidence" value="ECO:0007669"/>
    <property type="project" value="InterPro"/>
</dbReference>
<name>A0AAN5CUG0_9BILA</name>
<dbReference type="InterPro" id="IPR038050">
    <property type="entry name" value="Neuro_actylchol_rec"/>
</dbReference>
<reference evidence="3" key="1">
    <citation type="submission" date="2022-10" db="EMBL/GenBank/DDBJ databases">
        <title>Genome assembly of Pristionchus species.</title>
        <authorList>
            <person name="Yoshida K."/>
            <person name="Sommer R.J."/>
        </authorList>
    </citation>
    <scope>NUCLEOTIDE SEQUENCE [LARGE SCALE GENOMIC DNA]</scope>
    <source>
        <strain evidence="3">RS5460</strain>
    </source>
</reference>
<dbReference type="Proteomes" id="UP001328107">
    <property type="component" value="Unassembled WGS sequence"/>
</dbReference>
<feature type="transmembrane region" description="Helical" evidence="1">
    <location>
        <begin position="111"/>
        <end position="129"/>
    </location>
</feature>
<proteinExistence type="predicted"/>
<feature type="non-terminal residue" evidence="2">
    <location>
        <position position="135"/>
    </location>
</feature>
<dbReference type="PANTHER" id="PTHR18945">
    <property type="entry name" value="NEUROTRANSMITTER GATED ION CHANNEL"/>
    <property type="match status" value="1"/>
</dbReference>
<feature type="transmembrane region" description="Helical" evidence="1">
    <location>
        <begin position="76"/>
        <end position="99"/>
    </location>
</feature>
<organism evidence="2 3">
    <name type="scientific">Pristionchus mayeri</name>
    <dbReference type="NCBI Taxonomy" id="1317129"/>
    <lineage>
        <taxon>Eukaryota</taxon>
        <taxon>Metazoa</taxon>
        <taxon>Ecdysozoa</taxon>
        <taxon>Nematoda</taxon>
        <taxon>Chromadorea</taxon>
        <taxon>Rhabditida</taxon>
        <taxon>Rhabditina</taxon>
        <taxon>Diplogasteromorpha</taxon>
        <taxon>Diplogasteroidea</taxon>
        <taxon>Neodiplogasteridae</taxon>
        <taxon>Pristionchus</taxon>
    </lineage>
</organism>
<accession>A0AAN5CUG0</accession>